<proteinExistence type="predicted"/>
<organism evidence="1 2">
    <name type="scientific">Portunus trituberculatus</name>
    <name type="common">Swimming crab</name>
    <name type="synonym">Neptunus trituberculatus</name>
    <dbReference type="NCBI Taxonomy" id="210409"/>
    <lineage>
        <taxon>Eukaryota</taxon>
        <taxon>Metazoa</taxon>
        <taxon>Ecdysozoa</taxon>
        <taxon>Arthropoda</taxon>
        <taxon>Crustacea</taxon>
        <taxon>Multicrustacea</taxon>
        <taxon>Malacostraca</taxon>
        <taxon>Eumalacostraca</taxon>
        <taxon>Eucarida</taxon>
        <taxon>Decapoda</taxon>
        <taxon>Pleocyemata</taxon>
        <taxon>Brachyura</taxon>
        <taxon>Eubrachyura</taxon>
        <taxon>Portunoidea</taxon>
        <taxon>Portunidae</taxon>
        <taxon>Portuninae</taxon>
        <taxon>Portunus</taxon>
    </lineage>
</organism>
<dbReference type="AlphaFoldDB" id="A0A5B7F6P5"/>
<name>A0A5B7F6P5_PORTR</name>
<gene>
    <name evidence="1" type="ORF">E2C01_034586</name>
</gene>
<evidence type="ECO:0000313" key="1">
    <source>
        <dbReference type="EMBL" id="MPC41006.1"/>
    </source>
</evidence>
<comment type="caution">
    <text evidence="1">The sequence shown here is derived from an EMBL/GenBank/DDBJ whole genome shotgun (WGS) entry which is preliminary data.</text>
</comment>
<evidence type="ECO:0000313" key="2">
    <source>
        <dbReference type="Proteomes" id="UP000324222"/>
    </source>
</evidence>
<reference evidence="1 2" key="1">
    <citation type="submission" date="2019-05" db="EMBL/GenBank/DDBJ databases">
        <title>Another draft genome of Portunus trituberculatus and its Hox gene families provides insights of decapod evolution.</title>
        <authorList>
            <person name="Jeong J.-H."/>
            <person name="Song I."/>
            <person name="Kim S."/>
            <person name="Choi T."/>
            <person name="Kim D."/>
            <person name="Ryu S."/>
            <person name="Kim W."/>
        </authorList>
    </citation>
    <scope>NUCLEOTIDE SEQUENCE [LARGE SCALE GENOMIC DNA]</scope>
    <source>
        <tissue evidence="1">Muscle</tissue>
    </source>
</reference>
<dbReference type="EMBL" id="VSRR010004889">
    <property type="protein sequence ID" value="MPC41006.1"/>
    <property type="molecule type" value="Genomic_DNA"/>
</dbReference>
<sequence>MERRQTVFMAVQQPTYWLGSDHCLYWFSKGSSVQNRCPLEGMMGMSASPSPHWTSLASVSLSSLTDVMKLVVILDYRFHKGSMRIRTH</sequence>
<dbReference type="Proteomes" id="UP000324222">
    <property type="component" value="Unassembled WGS sequence"/>
</dbReference>
<protein>
    <submittedName>
        <fullName evidence="1">Uncharacterized protein</fullName>
    </submittedName>
</protein>
<keyword evidence="2" id="KW-1185">Reference proteome</keyword>
<accession>A0A5B7F6P5</accession>